<accession>A0ABM7N0F7</accession>
<sequence length="37" mass="4188">MRGKSTAAKVNLPFFPLIFPIDVLFRAVQHEMLTDAI</sequence>
<evidence type="ECO:0000313" key="1">
    <source>
        <dbReference type="EMBL" id="BCQ34942.1"/>
    </source>
</evidence>
<protein>
    <submittedName>
        <fullName evidence="1">Uncharacterized protein</fullName>
    </submittedName>
</protein>
<reference evidence="1 2" key="1">
    <citation type="submission" date="2021-01" db="EMBL/GenBank/DDBJ databases">
        <title>Complete genome sequence of Erwinia rhapontici MAFF 311153.</title>
        <authorList>
            <person name="Morohoshi T."/>
            <person name="Someya N."/>
        </authorList>
    </citation>
    <scope>NUCLEOTIDE SEQUENCE [LARGE SCALE GENOMIC DNA]</scope>
    <source>
        <strain evidence="1 2">MAFF 311153</strain>
    </source>
</reference>
<name>A0ABM7N0F7_ERWRD</name>
<keyword evidence="2" id="KW-1185">Reference proteome</keyword>
<organism evidence="1 2">
    <name type="scientific">Erwinia rhapontici</name>
    <name type="common">Pectobacterium rhapontici</name>
    <dbReference type="NCBI Taxonomy" id="55212"/>
    <lineage>
        <taxon>Bacteria</taxon>
        <taxon>Pseudomonadati</taxon>
        <taxon>Pseudomonadota</taxon>
        <taxon>Gammaproteobacteria</taxon>
        <taxon>Enterobacterales</taxon>
        <taxon>Erwiniaceae</taxon>
        <taxon>Erwinia</taxon>
    </lineage>
</organism>
<evidence type="ECO:0000313" key="2">
    <source>
        <dbReference type="Proteomes" id="UP000677515"/>
    </source>
</evidence>
<proteinExistence type="predicted"/>
<gene>
    <name evidence="1" type="ORF">ERHA53_22850</name>
</gene>
<dbReference type="Proteomes" id="UP000677515">
    <property type="component" value="Chromosome"/>
</dbReference>
<dbReference type="EMBL" id="AP024329">
    <property type="protein sequence ID" value="BCQ34942.1"/>
    <property type="molecule type" value="Genomic_DNA"/>
</dbReference>